<sequence>MSNPLKRVLNPVEKAGDITINVSTVAMAGINPRPPYQQYYGNFPDAPRQSQYHGPSYMNPESDVPIMQPADSLPDLFSVILSEPSVSNQMSLMNLDEPAYNLTGALTEWENNIASPNSFDSSQLTPISSQETSHSLSLAPESSQSRAESVTSAKDEEETICYGMLHNVDVKLVGEMQIIDDKLSKSSAGYERFKLNEQQDHIFLCFHDDGKDLGYLRSGVGKTLAPLLAESDVEFEPIVPTPNLKETIGRAKEPAEAKVDINVYGPRRAAAEVGDVLSRGKLWLQKSDYARCGVAYDNPHFLSIKINGVQVQSVQPVNRVANEGVARRKPREEQLRKMVEEVYKSVDNARHLDMVEGGNGVGQKLLRHQQEALGFMLERESGHINDKYRLWKTVVLEDGREEYRHRITKAKRVIQPDEGGGGILADEMGMGKSLSILALITKTLDEGQEWAQQQSDSAEGKKAPKYSRSTLVVVPSALLIYNWMNEIKKHLTGGLKVIKYHAHFIRSPATTFYHACGDLHANSRWCLTGTPIQNKLADIGALFAFIRAEPFSKASVFRKWIEVPFEQSVEDSTVVKNRLVMLLEALCLRRTKEVIELPGLQQDIRTLEFSPAEREQYENTKNILMRTIRHRVGEVEKSSKFGLFQANLQMRILCNHGTFQKPFSWHRRSYQDERDAIVCALGQNGEITCSGCQQPMPILGSSRLSKGFREQCAHVLCSECIEESSTPGAGAQTQCCPVCVRWLTHARVEGGVDAVRDVAMRDAPAKKAIEDDDNYYFNAEGHSTKMRALIEDVGKDLSTTKRQHLDEAKIPYLRIDGGCPLLQRQVKLDQFAKEDNMPVLIMTTGTGAFGRVFIVELQWNPGLEKQAIARAVRLGQDNEVHVTRYVIKDTVEEEMRSQQQWKKQLAAMGFEEMPEAIDIEKRVS</sequence>
<evidence type="ECO:0000259" key="9">
    <source>
        <dbReference type="PROSITE" id="PS50089"/>
    </source>
</evidence>
<dbReference type="Proteomes" id="UP000184330">
    <property type="component" value="Unassembled WGS sequence"/>
</dbReference>
<dbReference type="Pfam" id="PF00176">
    <property type="entry name" value="SNF2-rel_dom"/>
    <property type="match status" value="1"/>
</dbReference>
<dbReference type="GO" id="GO:0004386">
    <property type="term" value="F:helicase activity"/>
    <property type="evidence" value="ECO:0007669"/>
    <property type="project" value="UniProtKB-KW"/>
</dbReference>
<feature type="compositionally biased region" description="Polar residues" evidence="8">
    <location>
        <begin position="117"/>
        <end position="152"/>
    </location>
</feature>
<evidence type="ECO:0000256" key="3">
    <source>
        <dbReference type="ARBA" id="ARBA00022771"/>
    </source>
</evidence>
<reference evidence="10 11" key="1">
    <citation type="submission" date="2016-03" db="EMBL/GenBank/DDBJ databases">
        <authorList>
            <person name="Ploux O."/>
        </authorList>
    </citation>
    <scope>NUCLEOTIDE SEQUENCE [LARGE SCALE GENOMIC DNA]</scope>
    <source>
        <strain evidence="10 11">UAMH 11012</strain>
    </source>
</reference>
<dbReference type="InterPro" id="IPR050628">
    <property type="entry name" value="SNF2_RAD54_helicase_TF"/>
</dbReference>
<evidence type="ECO:0000256" key="5">
    <source>
        <dbReference type="ARBA" id="ARBA00022833"/>
    </source>
</evidence>
<evidence type="ECO:0000256" key="8">
    <source>
        <dbReference type="SAM" id="MobiDB-lite"/>
    </source>
</evidence>
<proteinExistence type="predicted"/>
<protein>
    <submittedName>
        <fullName evidence="10">Related to helicase-like transcription factor protein</fullName>
    </submittedName>
</protein>
<keyword evidence="6" id="KW-0067">ATP-binding</keyword>
<dbReference type="GO" id="GO:0008270">
    <property type="term" value="F:zinc ion binding"/>
    <property type="evidence" value="ECO:0007669"/>
    <property type="project" value="UniProtKB-KW"/>
</dbReference>
<evidence type="ECO:0000313" key="11">
    <source>
        <dbReference type="Proteomes" id="UP000184330"/>
    </source>
</evidence>
<dbReference type="CDD" id="cd18008">
    <property type="entry name" value="DEXDc_SHPRH-like"/>
    <property type="match status" value="1"/>
</dbReference>
<dbReference type="GO" id="GO:0016787">
    <property type="term" value="F:hydrolase activity"/>
    <property type="evidence" value="ECO:0007669"/>
    <property type="project" value="UniProtKB-KW"/>
</dbReference>
<dbReference type="PANTHER" id="PTHR45626:SF52">
    <property type="entry name" value="SINGLE-STRANDED DNA-DEPENDENT ATPASE (EUROFUNG)"/>
    <property type="match status" value="1"/>
</dbReference>
<dbReference type="AlphaFoldDB" id="A0A1L7XX32"/>
<dbReference type="InterPro" id="IPR000330">
    <property type="entry name" value="SNF2_N"/>
</dbReference>
<name>A0A1L7XX32_9HELO</name>
<dbReference type="EMBL" id="FJOG01000073">
    <property type="protein sequence ID" value="CZR69567.1"/>
    <property type="molecule type" value="Genomic_DNA"/>
</dbReference>
<dbReference type="PANTHER" id="PTHR45626">
    <property type="entry name" value="TRANSCRIPTION TERMINATION FACTOR 2-RELATED"/>
    <property type="match status" value="1"/>
</dbReference>
<dbReference type="InterPro" id="IPR014001">
    <property type="entry name" value="Helicase_ATP-bd"/>
</dbReference>
<dbReference type="GO" id="GO:0006281">
    <property type="term" value="P:DNA repair"/>
    <property type="evidence" value="ECO:0007669"/>
    <property type="project" value="TreeGrafter"/>
</dbReference>
<dbReference type="InterPro" id="IPR049730">
    <property type="entry name" value="SNF2/RAD54-like_C"/>
</dbReference>
<keyword evidence="5" id="KW-0862">Zinc</keyword>
<dbReference type="STRING" id="576137.A0A1L7XX32"/>
<evidence type="ECO:0000256" key="4">
    <source>
        <dbReference type="ARBA" id="ARBA00022801"/>
    </source>
</evidence>
<dbReference type="GO" id="GO:0008094">
    <property type="term" value="F:ATP-dependent activity, acting on DNA"/>
    <property type="evidence" value="ECO:0007669"/>
    <property type="project" value="TreeGrafter"/>
</dbReference>
<dbReference type="InterPro" id="IPR027417">
    <property type="entry name" value="P-loop_NTPase"/>
</dbReference>
<feature type="region of interest" description="Disordered" evidence="8">
    <location>
        <begin position="117"/>
        <end position="153"/>
    </location>
</feature>
<keyword evidence="10" id="KW-0347">Helicase</keyword>
<evidence type="ECO:0000256" key="7">
    <source>
        <dbReference type="PROSITE-ProRule" id="PRU00175"/>
    </source>
</evidence>
<evidence type="ECO:0000256" key="1">
    <source>
        <dbReference type="ARBA" id="ARBA00022723"/>
    </source>
</evidence>
<gene>
    <name evidence="10" type="ORF">PAC_19467</name>
</gene>
<keyword evidence="2" id="KW-0547">Nucleotide-binding</keyword>
<dbReference type="GO" id="GO:0005634">
    <property type="term" value="C:nucleus"/>
    <property type="evidence" value="ECO:0007669"/>
    <property type="project" value="TreeGrafter"/>
</dbReference>
<evidence type="ECO:0000256" key="2">
    <source>
        <dbReference type="ARBA" id="ARBA00022741"/>
    </source>
</evidence>
<dbReference type="SMART" id="SM00487">
    <property type="entry name" value="DEXDc"/>
    <property type="match status" value="1"/>
</dbReference>
<dbReference type="SUPFAM" id="SSF52540">
    <property type="entry name" value="P-loop containing nucleoside triphosphate hydrolases"/>
    <property type="match status" value="2"/>
</dbReference>
<feature type="domain" description="RING-type" evidence="9">
    <location>
        <begin position="689"/>
        <end position="739"/>
    </location>
</feature>
<keyword evidence="11" id="KW-1185">Reference proteome</keyword>
<dbReference type="GO" id="GO:0005524">
    <property type="term" value="F:ATP binding"/>
    <property type="evidence" value="ECO:0007669"/>
    <property type="project" value="UniProtKB-KW"/>
</dbReference>
<dbReference type="InterPro" id="IPR001841">
    <property type="entry name" value="Znf_RING"/>
</dbReference>
<dbReference type="Gene3D" id="3.40.50.300">
    <property type="entry name" value="P-loop containing nucleotide triphosphate hydrolases"/>
    <property type="match status" value="1"/>
</dbReference>
<dbReference type="Gene3D" id="3.40.50.10810">
    <property type="entry name" value="Tandem AAA-ATPase domain"/>
    <property type="match status" value="2"/>
</dbReference>
<keyword evidence="4" id="KW-0378">Hydrolase</keyword>
<evidence type="ECO:0000256" key="6">
    <source>
        <dbReference type="ARBA" id="ARBA00022840"/>
    </source>
</evidence>
<dbReference type="InterPro" id="IPR017907">
    <property type="entry name" value="Znf_RING_CS"/>
</dbReference>
<organism evidence="10 11">
    <name type="scientific">Phialocephala subalpina</name>
    <dbReference type="NCBI Taxonomy" id="576137"/>
    <lineage>
        <taxon>Eukaryota</taxon>
        <taxon>Fungi</taxon>
        <taxon>Dikarya</taxon>
        <taxon>Ascomycota</taxon>
        <taxon>Pezizomycotina</taxon>
        <taxon>Leotiomycetes</taxon>
        <taxon>Helotiales</taxon>
        <taxon>Mollisiaceae</taxon>
        <taxon>Phialocephala</taxon>
        <taxon>Phialocephala fortinii species complex</taxon>
    </lineage>
</organism>
<dbReference type="PROSITE" id="PS00518">
    <property type="entry name" value="ZF_RING_1"/>
    <property type="match status" value="1"/>
</dbReference>
<dbReference type="InterPro" id="IPR038718">
    <property type="entry name" value="SNF2-like_sf"/>
</dbReference>
<keyword evidence="1" id="KW-0479">Metal-binding</keyword>
<accession>A0A1L7XX32</accession>
<keyword evidence="3 7" id="KW-0863">Zinc-finger</keyword>
<dbReference type="OrthoDB" id="448448at2759"/>
<dbReference type="CDD" id="cd18793">
    <property type="entry name" value="SF2_C_SNF"/>
    <property type="match status" value="1"/>
</dbReference>
<dbReference type="PROSITE" id="PS50089">
    <property type="entry name" value="ZF_RING_2"/>
    <property type="match status" value="1"/>
</dbReference>
<evidence type="ECO:0000313" key="10">
    <source>
        <dbReference type="EMBL" id="CZR69567.1"/>
    </source>
</evidence>